<sequence length="1224" mass="135613">MYGGLADLQAFAILLLEGSVCGTASDEAYKGRKWTTGGDGHYSLVVSADDHELHPQESVGYALVLQEKKMGKIKPSEEMAKLLLDKYDKVTERLIMKENRKRQRLVASVDTSGNRKRRRNPAVASTTGLPQTMSYNLYNHFRPLEQDVPQDHILPFLDFGRKLSTGSTPSGANSIELSSTPRISQVTTDEPSEARAEEQLLDEMDVTVARKAAERNSPPRTPPLKPKKSTIVSFFGKPVTTSNETDHATGHIWSTVNTHNKTDSGNYSHHDLQPNESSHKPQIILSPDYGLRLKKTMAASDKNQGSPPTETVTQSSSTTTSTTRSPEPEAPDALNATEIRSDLNAVPELSEDEVQSIPILAAEPDIALTKAASETVQVPSIIALKDPLTNADIMPLELVKSEPKLEDVKEIKIKDKAEEMPKPVELKADRPKLHPIPDPSPTARILSTAVVTSVSVKESPRLQRGRNNHTSEVHHRINPMKPDASHTPVTIMAHKNSSDWLQENRTALLQNLSRRKFTTFRPKTTSTFRTVTFRNQFRRNSTSHAPATVHVVSTPPSYIEVPRIAPIFRNRAQPGNFARKINSHLNAALTLANQTSNTTTAPRLMQATTVSATSEEPESNSEIGGSTAPRTEEKADVIEVKTAPIKSDASTTVALEKSYHQLTQEAAVAEHLPDQPAIVQVSTSTEVNIEAEVSSTPESSPQTPTVHTRTEKPSTLSTTSSTTTPVPSFSSETSDTPLPSEEPVTNLEIEFRPLEVLHPSSASVPTERTTTPPAVVPKNRTTEPSTTSPRPSNFTIPHIPDLLWVYGQRNNHSVKTQPSTVGVPFHDTTWGVATYVLMALGTIPLLLGTLILVRQILLRSKKKVLDESEYSSEYNRSPLPTKLPRLPAHINWEEAKAIPSAVVVPLPASSAGSKWEFPRDKLRLQTVLGQGNFGQVWKAEADDISGHEGLTRLVAVKMVKEGASQREKEDLLRELAIMQELAAHPNVVTLLGCCTDKEPYLLIMEYVMYGKLLAFLREHRSRAHYFNFSDLSSALNSRDLTVFSYCVARGMEYLASKGIIHRDLAARNILVDHNKLCKIADFGMSRNVRDTGEIYEQRPNRGALPIRWMAPESLHYNLFTQKSDVWSFGVLLWEIVTLGSTPYSTMGAREVMRQVLDGYRLEKPKHCKSEFFKVLTKCWHNDPNSRPTFSELKSEIGILLGTTESEGRFVDLEAMTEEIMDQSH</sequence>
<dbReference type="InterPro" id="IPR020635">
    <property type="entry name" value="Tyr_kinase_cat_dom"/>
</dbReference>
<feature type="signal peptide" evidence="6">
    <location>
        <begin position="1"/>
        <end position="22"/>
    </location>
</feature>
<dbReference type="InterPro" id="IPR008266">
    <property type="entry name" value="Tyr_kinase_AS"/>
</dbReference>
<reference evidence="8 9" key="1">
    <citation type="submission" date="2023-09" db="EMBL/GenBank/DDBJ databases">
        <title>Nesidiocoris tenuis whole genome shotgun sequence.</title>
        <authorList>
            <person name="Shibata T."/>
            <person name="Shimoda M."/>
            <person name="Kobayashi T."/>
            <person name="Uehara T."/>
        </authorList>
    </citation>
    <scope>NUCLEOTIDE SEQUENCE [LARGE SCALE GENOMIC DNA]</scope>
    <source>
        <strain evidence="8 9">Japan</strain>
    </source>
</reference>
<dbReference type="PROSITE" id="PS50011">
    <property type="entry name" value="PROTEIN_KINASE_DOM"/>
    <property type="match status" value="1"/>
</dbReference>
<dbReference type="InterPro" id="IPR000719">
    <property type="entry name" value="Prot_kinase_dom"/>
</dbReference>
<keyword evidence="5" id="KW-1133">Transmembrane helix</keyword>
<feature type="domain" description="Protein kinase" evidence="7">
    <location>
        <begin position="922"/>
        <end position="1200"/>
    </location>
</feature>
<feature type="region of interest" description="Disordered" evidence="4">
    <location>
        <begin position="608"/>
        <end position="634"/>
    </location>
</feature>
<feature type="compositionally biased region" description="Low complexity" evidence="4">
    <location>
        <begin position="694"/>
        <end position="705"/>
    </location>
</feature>
<dbReference type="PROSITE" id="PS00107">
    <property type="entry name" value="PROTEIN_KINASE_ATP"/>
    <property type="match status" value="1"/>
</dbReference>
<feature type="chain" id="PRO_5047199375" evidence="6">
    <location>
        <begin position="23"/>
        <end position="1224"/>
    </location>
</feature>
<dbReference type="SUPFAM" id="SSF56112">
    <property type="entry name" value="Protein kinase-like (PK-like)"/>
    <property type="match status" value="1"/>
</dbReference>
<feature type="compositionally biased region" description="Polar residues" evidence="4">
    <location>
        <begin position="608"/>
        <end position="624"/>
    </location>
</feature>
<evidence type="ECO:0000256" key="2">
    <source>
        <dbReference type="ARBA" id="ARBA00051243"/>
    </source>
</evidence>
<dbReference type="PRINTS" id="PR00109">
    <property type="entry name" value="TYRKINASE"/>
</dbReference>
<dbReference type="Proteomes" id="UP001307889">
    <property type="component" value="Chromosome 4"/>
</dbReference>
<evidence type="ECO:0000256" key="1">
    <source>
        <dbReference type="ARBA" id="ARBA00004167"/>
    </source>
</evidence>
<dbReference type="SMART" id="SM00219">
    <property type="entry name" value="TyrKc"/>
    <property type="match status" value="1"/>
</dbReference>
<dbReference type="PANTHER" id="PTHR24416">
    <property type="entry name" value="TYROSINE-PROTEIN KINASE RECEPTOR"/>
    <property type="match status" value="1"/>
</dbReference>
<proteinExistence type="predicted"/>
<dbReference type="Pfam" id="PF07714">
    <property type="entry name" value="PK_Tyr_Ser-Thr"/>
    <property type="match status" value="1"/>
</dbReference>
<feature type="compositionally biased region" description="Polar residues" evidence="4">
    <location>
        <begin position="760"/>
        <end position="772"/>
    </location>
</feature>
<dbReference type="CDD" id="cd00192">
    <property type="entry name" value="PTKc"/>
    <property type="match status" value="1"/>
</dbReference>
<keyword evidence="5" id="KW-0812">Transmembrane</keyword>
<feature type="binding site" evidence="3">
    <location>
        <position position="957"/>
    </location>
    <ligand>
        <name>ATP</name>
        <dbReference type="ChEBI" id="CHEBI:30616"/>
    </ligand>
</feature>
<feature type="compositionally biased region" description="Polar residues" evidence="4">
    <location>
        <begin position="256"/>
        <end position="267"/>
    </location>
</feature>
<organism evidence="8 9">
    <name type="scientific">Nesidiocoris tenuis</name>
    <dbReference type="NCBI Taxonomy" id="355587"/>
    <lineage>
        <taxon>Eukaryota</taxon>
        <taxon>Metazoa</taxon>
        <taxon>Ecdysozoa</taxon>
        <taxon>Arthropoda</taxon>
        <taxon>Hexapoda</taxon>
        <taxon>Insecta</taxon>
        <taxon>Pterygota</taxon>
        <taxon>Neoptera</taxon>
        <taxon>Paraneoptera</taxon>
        <taxon>Hemiptera</taxon>
        <taxon>Heteroptera</taxon>
        <taxon>Panheteroptera</taxon>
        <taxon>Cimicomorpha</taxon>
        <taxon>Miridae</taxon>
        <taxon>Dicyphina</taxon>
        <taxon>Nesidiocoris</taxon>
    </lineage>
</organism>
<feature type="region of interest" description="Disordered" evidence="4">
    <location>
        <begin position="758"/>
        <end position="793"/>
    </location>
</feature>
<dbReference type="InterPro" id="IPR001245">
    <property type="entry name" value="Ser-Thr/Tyr_kinase_cat_dom"/>
</dbReference>
<evidence type="ECO:0000313" key="8">
    <source>
        <dbReference type="EMBL" id="BES92978.1"/>
    </source>
</evidence>
<evidence type="ECO:0000313" key="9">
    <source>
        <dbReference type="Proteomes" id="UP001307889"/>
    </source>
</evidence>
<feature type="region of interest" description="Disordered" evidence="4">
    <location>
        <begin position="456"/>
        <end position="483"/>
    </location>
</feature>
<keyword evidence="9" id="KW-1185">Reference proteome</keyword>
<comment type="subcellular location">
    <subcellularLocation>
        <location evidence="1">Membrane</location>
        <topology evidence="1">Single-pass membrane protein</topology>
    </subcellularLocation>
</comment>
<feature type="compositionally biased region" description="Polar residues" evidence="4">
    <location>
        <begin position="167"/>
        <end position="189"/>
    </location>
</feature>
<feature type="region of interest" description="Disordered" evidence="4">
    <location>
        <begin position="212"/>
        <end position="231"/>
    </location>
</feature>
<feature type="region of interest" description="Disordered" evidence="4">
    <location>
        <begin position="105"/>
        <end position="128"/>
    </location>
</feature>
<feature type="compositionally biased region" description="Low complexity" evidence="4">
    <location>
        <begin position="782"/>
        <end position="792"/>
    </location>
</feature>
<dbReference type="InterPro" id="IPR011009">
    <property type="entry name" value="Kinase-like_dom_sf"/>
</dbReference>
<evidence type="ECO:0000259" key="7">
    <source>
        <dbReference type="PROSITE" id="PS50011"/>
    </source>
</evidence>
<feature type="transmembrane region" description="Helical" evidence="5">
    <location>
        <begin position="830"/>
        <end position="853"/>
    </location>
</feature>
<evidence type="ECO:0000256" key="3">
    <source>
        <dbReference type="PROSITE-ProRule" id="PRU10141"/>
    </source>
</evidence>
<feature type="region of interest" description="Disordered" evidence="4">
    <location>
        <begin position="298"/>
        <end position="338"/>
    </location>
</feature>
<evidence type="ECO:0000256" key="5">
    <source>
        <dbReference type="SAM" id="Phobius"/>
    </source>
</evidence>
<gene>
    <name evidence="8" type="ORF">NTJ_05787</name>
</gene>
<dbReference type="PROSITE" id="PS00109">
    <property type="entry name" value="PROTEIN_KINASE_TYR"/>
    <property type="match status" value="1"/>
</dbReference>
<name>A0ABN7AM12_9HEMI</name>
<feature type="compositionally biased region" description="Low complexity" evidence="4">
    <location>
        <begin position="306"/>
        <end position="325"/>
    </location>
</feature>
<keyword evidence="5" id="KW-0472">Membrane</keyword>
<evidence type="ECO:0000256" key="4">
    <source>
        <dbReference type="SAM" id="MobiDB-lite"/>
    </source>
</evidence>
<dbReference type="PANTHER" id="PTHR24416:SF481">
    <property type="entry name" value="TIE-LIKE RECEPTOR TYROSINE KINASE"/>
    <property type="match status" value="1"/>
</dbReference>
<protein>
    <submittedName>
        <fullName evidence="8">TyrKc</fullName>
    </submittedName>
</protein>
<feature type="compositionally biased region" description="Low complexity" evidence="4">
    <location>
        <begin position="713"/>
        <end position="734"/>
    </location>
</feature>
<dbReference type="EMBL" id="AP028912">
    <property type="protein sequence ID" value="BES92978.1"/>
    <property type="molecule type" value="Genomic_DNA"/>
</dbReference>
<keyword evidence="3" id="KW-0547">Nucleotide-binding</keyword>
<evidence type="ECO:0000256" key="6">
    <source>
        <dbReference type="SAM" id="SignalP"/>
    </source>
</evidence>
<comment type="catalytic activity">
    <reaction evidence="2">
        <text>L-tyrosyl-[protein] + ATP = O-phospho-L-tyrosyl-[protein] + ADP + H(+)</text>
        <dbReference type="Rhea" id="RHEA:10596"/>
        <dbReference type="Rhea" id="RHEA-COMP:10136"/>
        <dbReference type="Rhea" id="RHEA-COMP:20101"/>
        <dbReference type="ChEBI" id="CHEBI:15378"/>
        <dbReference type="ChEBI" id="CHEBI:30616"/>
        <dbReference type="ChEBI" id="CHEBI:46858"/>
        <dbReference type="ChEBI" id="CHEBI:61978"/>
        <dbReference type="ChEBI" id="CHEBI:456216"/>
        <dbReference type="EC" id="2.7.10.1"/>
    </reaction>
</comment>
<accession>A0ABN7AM12</accession>
<dbReference type="InterPro" id="IPR017441">
    <property type="entry name" value="Protein_kinase_ATP_BS"/>
</dbReference>
<keyword evidence="6" id="KW-0732">Signal</keyword>
<dbReference type="Gene3D" id="3.30.200.20">
    <property type="entry name" value="Phosphorylase Kinase, domain 1"/>
    <property type="match status" value="1"/>
</dbReference>
<feature type="region of interest" description="Disordered" evidence="4">
    <location>
        <begin position="688"/>
        <end position="742"/>
    </location>
</feature>
<dbReference type="Gene3D" id="1.10.510.10">
    <property type="entry name" value="Transferase(Phosphotransferase) domain 1"/>
    <property type="match status" value="1"/>
</dbReference>
<feature type="compositionally biased region" description="Basic and acidic residues" evidence="4">
    <location>
        <begin position="268"/>
        <end position="279"/>
    </location>
</feature>
<feature type="region of interest" description="Disordered" evidence="4">
    <location>
        <begin position="167"/>
        <end position="202"/>
    </location>
</feature>
<feature type="region of interest" description="Disordered" evidence="4">
    <location>
        <begin position="256"/>
        <end position="282"/>
    </location>
</feature>
<dbReference type="InterPro" id="IPR050122">
    <property type="entry name" value="RTK"/>
</dbReference>
<keyword evidence="3" id="KW-0067">ATP-binding</keyword>